<keyword evidence="3" id="KW-0997">Cell inner membrane</keyword>
<dbReference type="KEGG" id="kvl:KVU_1800"/>
<dbReference type="EC" id="2.3.1.-" evidence="7"/>
<dbReference type="HOGENOM" id="CLU_049421_4_2_5"/>
<dbReference type="OrthoDB" id="9801955at2"/>
<evidence type="ECO:0000256" key="3">
    <source>
        <dbReference type="ARBA" id="ARBA00022519"/>
    </source>
</evidence>
<evidence type="ECO:0000313" key="7">
    <source>
        <dbReference type="EMBL" id="AEM41638.1"/>
    </source>
</evidence>
<dbReference type="EMBL" id="CP002018">
    <property type="protein sequence ID" value="AEM41638.1"/>
    <property type="molecule type" value="Genomic_DNA"/>
</dbReference>
<keyword evidence="6 7" id="KW-0012">Acyltransferase</keyword>
<proteinExistence type="predicted"/>
<keyword evidence="8" id="KW-1185">Reference proteome</keyword>
<keyword evidence="4 7" id="KW-0808">Transferase</keyword>
<protein>
    <submittedName>
        <fullName evidence="7">Lipid A biosynthesis lauroyl acyltransferase, putative</fullName>
        <ecNumber evidence="7">2.3.1.-</ecNumber>
    </submittedName>
</protein>
<dbReference type="RefSeq" id="WP_013385001.1">
    <property type="nucleotide sequence ID" value="NC_017384.1"/>
</dbReference>
<evidence type="ECO:0000256" key="2">
    <source>
        <dbReference type="ARBA" id="ARBA00022475"/>
    </source>
</evidence>
<comment type="subcellular location">
    <subcellularLocation>
        <location evidence="1">Cell inner membrane</location>
    </subcellularLocation>
</comment>
<evidence type="ECO:0000256" key="6">
    <source>
        <dbReference type="ARBA" id="ARBA00023315"/>
    </source>
</evidence>
<dbReference type="GO" id="GO:0005886">
    <property type="term" value="C:plasma membrane"/>
    <property type="evidence" value="ECO:0007669"/>
    <property type="project" value="UniProtKB-SubCell"/>
</dbReference>
<evidence type="ECO:0000256" key="1">
    <source>
        <dbReference type="ARBA" id="ARBA00004533"/>
    </source>
</evidence>
<evidence type="ECO:0000313" key="8">
    <source>
        <dbReference type="Proteomes" id="UP000000692"/>
    </source>
</evidence>
<dbReference type="GO" id="GO:0016746">
    <property type="term" value="F:acyltransferase activity"/>
    <property type="evidence" value="ECO:0007669"/>
    <property type="project" value="UniProtKB-KW"/>
</dbReference>
<dbReference type="CDD" id="cd07984">
    <property type="entry name" value="LPLAT_LABLAT-like"/>
    <property type="match status" value="1"/>
</dbReference>
<evidence type="ECO:0000256" key="4">
    <source>
        <dbReference type="ARBA" id="ARBA00022679"/>
    </source>
</evidence>
<dbReference type="PANTHER" id="PTHR30606:SF10">
    <property type="entry name" value="PHOSPHATIDYLINOSITOL MANNOSIDE ACYLTRANSFERASE"/>
    <property type="match status" value="1"/>
</dbReference>
<dbReference type="PANTHER" id="PTHR30606">
    <property type="entry name" value="LIPID A BIOSYNTHESIS LAUROYL ACYLTRANSFERASE"/>
    <property type="match status" value="1"/>
</dbReference>
<dbReference type="AlphaFoldDB" id="F9Y3L8"/>
<dbReference type="Proteomes" id="UP000000692">
    <property type="component" value="Chromosome"/>
</dbReference>
<reference evidence="7 8" key="1">
    <citation type="journal article" date="2011" name="J. Bacteriol.">
        <title>Complete genome sequence of the industrial strain Ketogulonicigenium vulgare WSH-001.</title>
        <authorList>
            <person name="Liu L."/>
            <person name="Li Y."/>
            <person name="Zhang J."/>
            <person name="Zhou Z."/>
            <person name="Liu J."/>
            <person name="Li X."/>
            <person name="Zhou J."/>
            <person name="Du G."/>
            <person name="Wang L."/>
            <person name="Chen J."/>
        </authorList>
    </citation>
    <scope>NUCLEOTIDE SEQUENCE [LARGE SCALE GENOMIC DNA]</scope>
    <source>
        <strain evidence="7 8">WSH-001</strain>
    </source>
</reference>
<dbReference type="InterPro" id="IPR004960">
    <property type="entry name" value="LipA_acyltrans"/>
</dbReference>
<accession>F9Y3L8</accession>
<organism evidence="7 8">
    <name type="scientific">Ketogulonicigenium vulgare (strain WSH-001)</name>
    <dbReference type="NCBI Taxonomy" id="759362"/>
    <lineage>
        <taxon>Bacteria</taxon>
        <taxon>Pseudomonadati</taxon>
        <taxon>Pseudomonadota</taxon>
        <taxon>Alphaproteobacteria</taxon>
        <taxon>Rhodobacterales</taxon>
        <taxon>Roseobacteraceae</taxon>
        <taxon>Ketogulonicigenium</taxon>
    </lineage>
</organism>
<keyword evidence="5" id="KW-0472">Membrane</keyword>
<dbReference type="Pfam" id="PF03279">
    <property type="entry name" value="Lip_A_acyltrans"/>
    <property type="match status" value="1"/>
</dbReference>
<dbReference type="PATRIC" id="fig|759362.5.peg.1860"/>
<evidence type="ECO:0000256" key="5">
    <source>
        <dbReference type="ARBA" id="ARBA00023136"/>
    </source>
</evidence>
<name>F9Y3L8_KETVW</name>
<sequence length="300" mass="33020">MAQTSPPADALDGSFADLVTDRALRGLLALAMALPYERRVAMMGAITRKVIGPLAGYRKRAEVNLAMIDPQLTALRRRQIAGYVLDNMGRTLIENYSNKDLGARLATTEITGEGLDALAEAKAAGRPVLFLTAHFGNYEVPRHILHRMGYVIGGIYRPMRNPYFNSHYIRTMEDVSGPVFPQGRRGTMGFVKHLRAGGMATLLFDVHDVGGAPISYLGQPALTSLSAAEMALKFNALLIPYFGTRSGDGLSFTPTLEAPIPHSDPLTMMQEATRRLEARVAANPEQWFWVHRRWKAPKTA</sequence>
<keyword evidence="2" id="KW-1003">Cell membrane</keyword>
<gene>
    <name evidence="7" type="ordered locus">KVU_1800</name>
</gene>
<dbReference type="eggNOG" id="COG1560">
    <property type="taxonomic scope" value="Bacteria"/>
</dbReference>
<dbReference type="GO" id="GO:0009247">
    <property type="term" value="P:glycolipid biosynthetic process"/>
    <property type="evidence" value="ECO:0007669"/>
    <property type="project" value="UniProtKB-ARBA"/>
</dbReference>